<organism evidence="1">
    <name type="scientific">Tulasnella ambivirus 1</name>
    <dbReference type="NCBI Taxonomy" id="2772289"/>
    <lineage>
        <taxon>Viruses</taxon>
        <taxon>Riboviria</taxon>
        <taxon>Orthornavirae</taxon>
        <taxon>Ambiviricota</taxon>
        <taxon>Suforviricetes</taxon>
        <taxon>Crytulvirales</taxon>
        <taxon>Dumbiviridae</taxon>
        <taxon>Orthodumbivirus</taxon>
        <taxon>Orthodumbivirus unatulasnellae</taxon>
    </lineage>
</organism>
<sequence length="671" mass="77755">MRIPALARNAAIINRLPMSKRSSVVKLCQAQHIPDEIHHDTSLHNVIEASDETLYQMQIGDQQMNAPFISIIQHLERLESPVISSLTLDLCRFAPVTKEEYKEARHKGWVKEISVAVDEPKETFIKWEALFDPDCFDVPIIPGVAANAYSGSVFRSGLKSWLRSVTAKVHFPRMTNNNISWDARREIDEWENPEWHLENVPIVGQNHLQRIYMEHGKKIGGVAEMRQRWYPANVKPRTYFAQGGATYFPSCNLQEALSELCDQFEPTHRRLKLQPSRITVDFGEYVRVYDLEAFSSRATEIRSFMDHLAEFCRGEPFTYMDAREGLITTDFGELLQEYNEECNKEPEISYERFYKSQKGFRHAHHYAGMLGVYGNIASCTLMHGMLMMGVTGNDMKFFVAGDDGGVAVNPETDEMVDQAINAIGRDQPDRRFRSDEPGCICLKRSLSVPEGSIHPQHGVRVIPPSLYTIVHHGFLGRDRRYRAFDEEMSIQQHKEVIARDCYRFLRSCVRLGTSRFSDEDVAAIWSYLDVVRVEFDFPIDGSLDPFWPMMRRPVLHDESAIQYRSWLEKDPIRETYLQHFSVMEFEAPKCELMPYDGREVTAGCVFMANSSARLKYYETLGFLEKEKVMSGDSFEDFDSFWQYFLRSEHYAPQVYKYHALKDIPMHLMYDE</sequence>
<dbReference type="EMBL" id="MN793991">
    <property type="protein sequence ID" value="QPB44664.1"/>
    <property type="molecule type" value="Genomic_RNA"/>
</dbReference>
<accession>A0A7S7YF71</accession>
<evidence type="ECO:0000313" key="1">
    <source>
        <dbReference type="EMBL" id="QPB44664.1"/>
    </source>
</evidence>
<reference evidence="1" key="1">
    <citation type="journal article" date="2021" name="Virus Evol.">
        <title>The virome from a collection of endomycorrhizal fungi reveals new viral taxa with unprecedented genome organization.</title>
        <authorList>
            <person name="Sutela S."/>
            <person name="Forgia M."/>
            <person name="Vainio E."/>
            <person name="Chiapello M."/>
            <person name="Daghino S."/>
            <person name="Vallino M."/>
            <person name="Martino E."/>
            <person name="Girlanda M."/>
            <person name="Perotto S."/>
            <person name="Turina M."/>
        </authorList>
    </citation>
    <scope>NUCLEOTIDE SEQUENCE</scope>
    <source>
        <strain evidence="1">MUT4048</strain>
    </source>
</reference>
<proteinExistence type="predicted"/>
<name>A0A7S7YF71_9VIRU</name>
<protein>
    <submittedName>
        <fullName evidence="1">Uncharacterized protein</fullName>
    </submittedName>
</protein>